<reference evidence="4 5" key="1">
    <citation type="submission" date="2021-03" db="EMBL/GenBank/DDBJ databases">
        <title>Leishmania (Mundinia) martiniquensis Genome sequencing and assembly.</title>
        <authorList>
            <person name="Almutairi H."/>
            <person name="Gatherer D."/>
        </authorList>
    </citation>
    <scope>NUCLEOTIDE SEQUENCE [LARGE SCALE GENOMIC DNA]</scope>
    <source>
        <strain evidence="4">LSCM1</strain>
    </source>
</reference>
<dbReference type="RefSeq" id="XP_067174348.1">
    <property type="nucleotide sequence ID" value="XM_067318243.1"/>
</dbReference>
<feature type="region of interest" description="Disordered" evidence="2">
    <location>
        <begin position="94"/>
        <end position="117"/>
    </location>
</feature>
<accession>A0A836GSX8</accession>
<sequence length="230" mass="24868">MEDTSRSPEEYVAHITRAVLDAYAQYITVRSHISEAVEPNSTGSAEVGGVPRSAEEALAPLEILYGKTALSAIGIALHGAEPIVRYVEQAGVSASDSEAMETSDSEEENARLGAQRARSTDADAVSCTMPCNIGSQEDGQGSGIAAPRKPAEPRGRRLYQVGEHTLFSPYYCPCSAYAYQSIQRQEVWCCKHLLALQLALRIEAAGVPQDSLRVRVVEPAEYEQLLLQAL</sequence>
<dbReference type="AlphaFoldDB" id="A0A836GSX8"/>
<keyword evidence="5" id="KW-1185">Reference proteome</keyword>
<dbReference type="PANTHER" id="PTHR28498">
    <property type="entry name" value="ZINC FINGER SWIM DOMAIN-CONTAINING PROTEIN 7"/>
    <property type="match status" value="1"/>
</dbReference>
<organism evidence="4 5">
    <name type="scientific">Leishmania martiniquensis</name>
    <dbReference type="NCBI Taxonomy" id="1580590"/>
    <lineage>
        <taxon>Eukaryota</taxon>
        <taxon>Discoba</taxon>
        <taxon>Euglenozoa</taxon>
        <taxon>Kinetoplastea</taxon>
        <taxon>Metakinetoplastina</taxon>
        <taxon>Trypanosomatida</taxon>
        <taxon>Trypanosomatidae</taxon>
        <taxon>Leishmaniinae</taxon>
        <taxon>Leishmania</taxon>
    </lineage>
</organism>
<dbReference type="PANTHER" id="PTHR28498:SF1">
    <property type="entry name" value="ZINC FINGER SWIM DOMAIN-CONTAINING PROTEIN 7"/>
    <property type="match status" value="1"/>
</dbReference>
<dbReference type="GO" id="GO:0097196">
    <property type="term" value="C:Shu complex"/>
    <property type="evidence" value="ECO:0007669"/>
    <property type="project" value="TreeGrafter"/>
</dbReference>
<keyword evidence="1" id="KW-0479">Metal-binding</keyword>
<dbReference type="Proteomes" id="UP000673552">
    <property type="component" value="Chromosome 36"/>
</dbReference>
<keyword evidence="1" id="KW-0862">Zinc</keyword>
<dbReference type="KEGG" id="lmat:92510755"/>
<evidence type="ECO:0000313" key="4">
    <source>
        <dbReference type="EMBL" id="KAG5464411.1"/>
    </source>
</evidence>
<dbReference type="GO" id="GO:0000724">
    <property type="term" value="P:double-strand break repair via homologous recombination"/>
    <property type="evidence" value="ECO:0007669"/>
    <property type="project" value="TreeGrafter"/>
</dbReference>
<gene>
    <name evidence="4" type="ORF">LSCM1_00596</name>
</gene>
<dbReference type="GO" id="GO:0008270">
    <property type="term" value="F:zinc ion binding"/>
    <property type="evidence" value="ECO:0007669"/>
    <property type="project" value="UniProtKB-KW"/>
</dbReference>
<dbReference type="OrthoDB" id="337581at2759"/>
<protein>
    <recommendedName>
        <fullName evidence="3">SWIM-type domain-containing protein</fullName>
    </recommendedName>
</protein>
<keyword evidence="1" id="KW-0863">Zinc-finger</keyword>
<proteinExistence type="predicted"/>
<evidence type="ECO:0000313" key="5">
    <source>
        <dbReference type="Proteomes" id="UP000673552"/>
    </source>
</evidence>
<dbReference type="EMBL" id="JAFEUZ010000036">
    <property type="protein sequence ID" value="KAG5464411.1"/>
    <property type="molecule type" value="Genomic_DNA"/>
</dbReference>
<feature type="compositionally biased region" description="Acidic residues" evidence="2">
    <location>
        <begin position="98"/>
        <end position="107"/>
    </location>
</feature>
<feature type="domain" description="SWIM-type" evidence="3">
    <location>
        <begin position="159"/>
        <end position="201"/>
    </location>
</feature>
<evidence type="ECO:0000256" key="2">
    <source>
        <dbReference type="SAM" id="MobiDB-lite"/>
    </source>
</evidence>
<evidence type="ECO:0000256" key="1">
    <source>
        <dbReference type="PROSITE-ProRule" id="PRU00325"/>
    </source>
</evidence>
<comment type="caution">
    <text evidence="4">The sequence shown here is derived from an EMBL/GenBank/DDBJ whole genome shotgun (WGS) entry which is preliminary data.</text>
</comment>
<name>A0A836GSX8_9TRYP</name>
<dbReference type="InterPro" id="IPR007527">
    <property type="entry name" value="Znf_SWIM"/>
</dbReference>
<dbReference type="GeneID" id="92510755"/>
<dbReference type="PROSITE" id="PS50966">
    <property type="entry name" value="ZF_SWIM"/>
    <property type="match status" value="1"/>
</dbReference>
<evidence type="ECO:0000259" key="3">
    <source>
        <dbReference type="PROSITE" id="PS50966"/>
    </source>
</evidence>